<dbReference type="EMBL" id="JADFTS010000003">
    <property type="protein sequence ID" value="KAF9613587.1"/>
    <property type="molecule type" value="Genomic_DNA"/>
</dbReference>
<proteinExistence type="predicted"/>
<dbReference type="Proteomes" id="UP000631114">
    <property type="component" value="Unassembled WGS sequence"/>
</dbReference>
<feature type="transmembrane region" description="Helical" evidence="1">
    <location>
        <begin position="7"/>
        <end position="24"/>
    </location>
</feature>
<sequence length="50" mass="5875">MIMEKRLVFQMMMFSMNVVVLGVLQNKNLNIVCSVMMKKVHVTHLIRLLL</sequence>
<comment type="caution">
    <text evidence="2">The sequence shown here is derived from an EMBL/GenBank/DDBJ whole genome shotgun (WGS) entry which is preliminary data.</text>
</comment>
<evidence type="ECO:0000313" key="2">
    <source>
        <dbReference type="EMBL" id="KAF9613587.1"/>
    </source>
</evidence>
<keyword evidence="1" id="KW-0812">Transmembrane</keyword>
<accession>A0A835IC14</accession>
<keyword evidence="1" id="KW-0472">Membrane</keyword>
<reference evidence="2 3" key="1">
    <citation type="submission" date="2020-10" db="EMBL/GenBank/DDBJ databases">
        <title>The Coptis chinensis genome and diversification of protoberbering-type alkaloids.</title>
        <authorList>
            <person name="Wang B."/>
            <person name="Shu S."/>
            <person name="Song C."/>
            <person name="Liu Y."/>
        </authorList>
    </citation>
    <scope>NUCLEOTIDE SEQUENCE [LARGE SCALE GENOMIC DNA]</scope>
    <source>
        <strain evidence="2">HL-2020</strain>
        <tissue evidence="2">Leaf</tissue>
    </source>
</reference>
<organism evidence="2 3">
    <name type="scientific">Coptis chinensis</name>
    <dbReference type="NCBI Taxonomy" id="261450"/>
    <lineage>
        <taxon>Eukaryota</taxon>
        <taxon>Viridiplantae</taxon>
        <taxon>Streptophyta</taxon>
        <taxon>Embryophyta</taxon>
        <taxon>Tracheophyta</taxon>
        <taxon>Spermatophyta</taxon>
        <taxon>Magnoliopsida</taxon>
        <taxon>Ranunculales</taxon>
        <taxon>Ranunculaceae</taxon>
        <taxon>Coptidoideae</taxon>
        <taxon>Coptis</taxon>
    </lineage>
</organism>
<protein>
    <submittedName>
        <fullName evidence="2">Uncharacterized protein</fullName>
    </submittedName>
</protein>
<keyword evidence="1" id="KW-1133">Transmembrane helix</keyword>
<evidence type="ECO:0000256" key="1">
    <source>
        <dbReference type="SAM" id="Phobius"/>
    </source>
</evidence>
<gene>
    <name evidence="2" type="ORF">IFM89_009257</name>
</gene>
<name>A0A835IC14_9MAGN</name>
<keyword evidence="3" id="KW-1185">Reference proteome</keyword>
<dbReference type="AlphaFoldDB" id="A0A835IC14"/>
<evidence type="ECO:0000313" key="3">
    <source>
        <dbReference type="Proteomes" id="UP000631114"/>
    </source>
</evidence>